<organism evidence="1 2">
    <name type="scientific">Cochliobolus sativus</name>
    <name type="common">Common root rot and spot blotch fungus</name>
    <name type="synonym">Bipolaris sorokiniana</name>
    <dbReference type="NCBI Taxonomy" id="45130"/>
    <lineage>
        <taxon>Eukaryota</taxon>
        <taxon>Fungi</taxon>
        <taxon>Dikarya</taxon>
        <taxon>Ascomycota</taxon>
        <taxon>Pezizomycotina</taxon>
        <taxon>Dothideomycetes</taxon>
        <taxon>Pleosporomycetidae</taxon>
        <taxon>Pleosporales</taxon>
        <taxon>Pleosporineae</taxon>
        <taxon>Pleosporaceae</taxon>
        <taxon>Bipolaris</taxon>
    </lineage>
</organism>
<proteinExistence type="predicted"/>
<reference evidence="1" key="1">
    <citation type="submission" date="2019-11" db="EMBL/GenBank/DDBJ databases">
        <title>Bipolaris sorokiniana Genome sequencing.</title>
        <authorList>
            <person name="Wang H."/>
        </authorList>
    </citation>
    <scope>NUCLEOTIDE SEQUENCE</scope>
</reference>
<gene>
    <name evidence="1" type="ORF">GGP41_005629</name>
</gene>
<protein>
    <submittedName>
        <fullName evidence="1">Uncharacterized protein</fullName>
    </submittedName>
</protein>
<dbReference type="Proteomes" id="UP000624244">
    <property type="component" value="Unassembled WGS sequence"/>
</dbReference>
<dbReference type="EMBL" id="WNKQ01000011">
    <property type="protein sequence ID" value="KAF5848233.1"/>
    <property type="molecule type" value="Genomic_DNA"/>
</dbReference>
<name>A0A8H5ZI53_COCSA</name>
<dbReference type="AlphaFoldDB" id="A0A8H5ZI53"/>
<accession>A0A8H5ZI53</accession>
<evidence type="ECO:0000313" key="1">
    <source>
        <dbReference type="EMBL" id="KAF5848233.1"/>
    </source>
</evidence>
<evidence type="ECO:0000313" key="2">
    <source>
        <dbReference type="Proteomes" id="UP000624244"/>
    </source>
</evidence>
<comment type="caution">
    <text evidence="1">The sequence shown here is derived from an EMBL/GenBank/DDBJ whole genome shotgun (WGS) entry which is preliminary data.</text>
</comment>
<sequence length="104" mass="11868">MQNSMHCMANLGRHSPSFFHEEAAQFWRLLLVLFYSWLQNLWRRRVEPGFAIPEHALVPQELLLQHCAQDLHCTGPASFPSMGLSICVMPDHVAVAIRDIFVPG</sequence>